<gene>
    <name evidence="1" type="ORF">BIT28_25670</name>
</gene>
<dbReference type="AlphaFoldDB" id="A0A1Q9GFV6"/>
<proteinExistence type="predicted"/>
<evidence type="ECO:0000313" key="2">
    <source>
        <dbReference type="Proteomes" id="UP000186905"/>
    </source>
</evidence>
<organism evidence="1 2">
    <name type="scientific">Photobacterium proteolyticum</name>
    <dbReference type="NCBI Taxonomy" id="1903952"/>
    <lineage>
        <taxon>Bacteria</taxon>
        <taxon>Pseudomonadati</taxon>
        <taxon>Pseudomonadota</taxon>
        <taxon>Gammaproteobacteria</taxon>
        <taxon>Vibrionales</taxon>
        <taxon>Vibrionaceae</taxon>
        <taxon>Photobacterium</taxon>
    </lineage>
</organism>
<dbReference type="STRING" id="1903952.BIT28_25670"/>
<name>A0A1Q9GFV6_9GAMM</name>
<sequence>MFFNRRQNGDNLAISGFEESIQQTEFVNLQAGSQRIFDGARDRQSASKKKASRCRLAKTHILLFERVG</sequence>
<reference evidence="1 2" key="1">
    <citation type="submission" date="2016-09" db="EMBL/GenBank/DDBJ databases">
        <title>Photobacterium proteolyticum sp. nov. a protease producing bacterium isolated from ocean sediments of Laizhou Bay.</title>
        <authorList>
            <person name="Li Y."/>
        </authorList>
    </citation>
    <scope>NUCLEOTIDE SEQUENCE [LARGE SCALE GENOMIC DNA]</scope>
    <source>
        <strain evidence="1 2">13-12</strain>
    </source>
</reference>
<keyword evidence="2" id="KW-1185">Reference proteome</keyword>
<dbReference type="Proteomes" id="UP000186905">
    <property type="component" value="Unassembled WGS sequence"/>
</dbReference>
<evidence type="ECO:0000313" key="1">
    <source>
        <dbReference type="EMBL" id="OLQ73210.1"/>
    </source>
</evidence>
<accession>A0A1Q9GFV6</accession>
<protein>
    <submittedName>
        <fullName evidence="1">Uncharacterized protein</fullName>
    </submittedName>
</protein>
<dbReference type="EMBL" id="MJIL01000088">
    <property type="protein sequence ID" value="OLQ73210.1"/>
    <property type="molecule type" value="Genomic_DNA"/>
</dbReference>
<comment type="caution">
    <text evidence="1">The sequence shown here is derived from an EMBL/GenBank/DDBJ whole genome shotgun (WGS) entry which is preliminary data.</text>
</comment>